<dbReference type="Proteomes" id="UP000729701">
    <property type="component" value="Unassembled WGS sequence"/>
</dbReference>
<keyword evidence="2" id="KW-0732">Signal</keyword>
<name>A0A951URJ0_9CYAN</name>
<evidence type="ECO:0000256" key="2">
    <source>
        <dbReference type="SAM" id="SignalP"/>
    </source>
</evidence>
<evidence type="ECO:0000313" key="4">
    <source>
        <dbReference type="Proteomes" id="UP000729701"/>
    </source>
</evidence>
<comment type="caution">
    <text evidence="3">The sequence shown here is derived from an EMBL/GenBank/DDBJ whole genome shotgun (WGS) entry which is preliminary data.</text>
</comment>
<feature type="signal peptide" evidence="2">
    <location>
        <begin position="1"/>
        <end position="25"/>
    </location>
</feature>
<gene>
    <name evidence="3" type="ORF">KME60_04725</name>
</gene>
<feature type="chain" id="PRO_5037291530" evidence="2">
    <location>
        <begin position="26"/>
        <end position="257"/>
    </location>
</feature>
<proteinExistence type="predicted"/>
<dbReference type="EMBL" id="JAHHGZ010000004">
    <property type="protein sequence ID" value="MBW4666747.1"/>
    <property type="molecule type" value="Genomic_DNA"/>
</dbReference>
<protein>
    <submittedName>
        <fullName evidence="3">DUF928 domain-containing protein</fullName>
    </submittedName>
</protein>
<accession>A0A951URJ0</accession>
<dbReference type="AlphaFoldDB" id="A0A951URJ0"/>
<sequence length="257" mass="28648">MRSRLQKIQFTLAISWTFFNFQTLAAPPPLQKVGQAGNSFFVAPPPPPDIGEPGQRSQAGSRGCGTDMSKPVTLVSSKQLTALVPIYSGSQLVFGTTIAERPRFFFYVPYSSASTYGEFVLEEAQNQTIYKTLLTETPGVVNISLPSKAAPLEIGKQYRWYFNIYCKKDNQIIGNVEGYVKREQLNSNLKTQLEKATLSQRVTLYRTNGIWYEALNTASELRRTNSQDKSWAGLLQAVGLNDLVNEPKVDCCALENQ</sequence>
<organism evidence="3 4">
    <name type="scientific">Cyanomargarita calcarea GSE-NOS-MK-12-04C</name>
    <dbReference type="NCBI Taxonomy" id="2839659"/>
    <lineage>
        <taxon>Bacteria</taxon>
        <taxon>Bacillati</taxon>
        <taxon>Cyanobacteriota</taxon>
        <taxon>Cyanophyceae</taxon>
        <taxon>Nostocales</taxon>
        <taxon>Cyanomargaritaceae</taxon>
        <taxon>Cyanomargarita</taxon>
    </lineage>
</organism>
<reference evidence="3" key="2">
    <citation type="journal article" date="2022" name="Microbiol. Resour. Announc.">
        <title>Metagenome Sequencing to Explore Phylogenomics of Terrestrial Cyanobacteria.</title>
        <authorList>
            <person name="Ward R.D."/>
            <person name="Stajich J.E."/>
            <person name="Johansen J.R."/>
            <person name="Huntemann M."/>
            <person name="Clum A."/>
            <person name="Foster B."/>
            <person name="Foster B."/>
            <person name="Roux S."/>
            <person name="Palaniappan K."/>
            <person name="Varghese N."/>
            <person name="Mukherjee S."/>
            <person name="Reddy T.B.K."/>
            <person name="Daum C."/>
            <person name="Copeland A."/>
            <person name="Chen I.A."/>
            <person name="Ivanova N.N."/>
            <person name="Kyrpides N.C."/>
            <person name="Shapiro N."/>
            <person name="Eloe-Fadrosh E.A."/>
            <person name="Pietrasiak N."/>
        </authorList>
    </citation>
    <scope>NUCLEOTIDE SEQUENCE</scope>
    <source>
        <strain evidence="3">GSE-NOS-MK-12-04C</strain>
    </source>
</reference>
<reference evidence="3" key="1">
    <citation type="submission" date="2021-05" db="EMBL/GenBank/DDBJ databases">
        <authorList>
            <person name="Pietrasiak N."/>
            <person name="Ward R."/>
            <person name="Stajich J.E."/>
            <person name="Kurbessoian T."/>
        </authorList>
    </citation>
    <scope>NUCLEOTIDE SEQUENCE</scope>
    <source>
        <strain evidence="3">GSE-NOS-MK-12-04C</strain>
    </source>
</reference>
<feature type="region of interest" description="Disordered" evidence="1">
    <location>
        <begin position="45"/>
        <end position="66"/>
    </location>
</feature>
<dbReference type="InterPro" id="IPR010328">
    <property type="entry name" value="DUF928"/>
</dbReference>
<dbReference type="Pfam" id="PF06051">
    <property type="entry name" value="DUF928"/>
    <property type="match status" value="1"/>
</dbReference>
<evidence type="ECO:0000256" key="1">
    <source>
        <dbReference type="SAM" id="MobiDB-lite"/>
    </source>
</evidence>
<evidence type="ECO:0000313" key="3">
    <source>
        <dbReference type="EMBL" id="MBW4666747.1"/>
    </source>
</evidence>